<dbReference type="KEGG" id="ccac:CcaHIS019_0506000"/>
<feature type="compositionally biased region" description="Basic and acidic residues" evidence="1">
    <location>
        <begin position="419"/>
        <end position="436"/>
    </location>
</feature>
<accession>A0AA48QX72</accession>
<reference evidence="3" key="1">
    <citation type="journal article" date="2023" name="BMC Genomics">
        <title>Chromosome-level genome assemblies of Cutaneotrichosporon spp. (Trichosporonales, Basidiomycota) reveal imbalanced evolution between nucleotide sequences and chromosome synteny.</title>
        <authorList>
            <person name="Kobayashi Y."/>
            <person name="Kayamori A."/>
            <person name="Aoki K."/>
            <person name="Shiwa Y."/>
            <person name="Matsutani M."/>
            <person name="Fujita N."/>
            <person name="Sugita T."/>
            <person name="Iwasaki W."/>
            <person name="Tanaka N."/>
            <person name="Takashima M."/>
        </authorList>
    </citation>
    <scope>NUCLEOTIDE SEQUENCE</scope>
    <source>
        <strain evidence="3">HIS019</strain>
    </source>
</reference>
<evidence type="ECO:0000256" key="1">
    <source>
        <dbReference type="SAM" id="MobiDB-lite"/>
    </source>
</evidence>
<dbReference type="Proteomes" id="UP001233271">
    <property type="component" value="Chromosome 5"/>
</dbReference>
<protein>
    <recommendedName>
        <fullName evidence="2">LYR motif-containing protein Cup1-like N-terminal domain-containing protein</fullName>
    </recommendedName>
</protein>
<feature type="region of interest" description="Disordered" evidence="1">
    <location>
        <begin position="241"/>
        <end position="313"/>
    </location>
</feature>
<dbReference type="RefSeq" id="XP_060458237.1">
    <property type="nucleotide sequence ID" value="XM_060601776.1"/>
</dbReference>
<dbReference type="EMBL" id="AP028216">
    <property type="protein sequence ID" value="BEI92972.1"/>
    <property type="molecule type" value="Genomic_DNA"/>
</dbReference>
<name>A0AA48QX72_9TREE</name>
<dbReference type="GeneID" id="85496842"/>
<proteinExistence type="predicted"/>
<dbReference type="Pfam" id="PF20263">
    <property type="entry name" value="LYRM2-like"/>
    <property type="match status" value="1"/>
</dbReference>
<feature type="region of interest" description="Disordered" evidence="1">
    <location>
        <begin position="1"/>
        <end position="26"/>
    </location>
</feature>
<evidence type="ECO:0000259" key="2">
    <source>
        <dbReference type="Pfam" id="PF20263"/>
    </source>
</evidence>
<feature type="region of interest" description="Disordered" evidence="1">
    <location>
        <begin position="413"/>
        <end position="436"/>
    </location>
</feature>
<evidence type="ECO:0000313" key="3">
    <source>
        <dbReference type="EMBL" id="BEI92972.1"/>
    </source>
</evidence>
<evidence type="ECO:0000313" key="4">
    <source>
        <dbReference type="Proteomes" id="UP001233271"/>
    </source>
</evidence>
<keyword evidence="4" id="KW-1185">Reference proteome</keyword>
<gene>
    <name evidence="3" type="ORF">CcaverHIS019_0506000</name>
</gene>
<dbReference type="InterPro" id="IPR046896">
    <property type="entry name" value="Cup1-like_N"/>
</dbReference>
<organism evidence="3 4">
    <name type="scientific">Cutaneotrichosporon cavernicola</name>
    <dbReference type="NCBI Taxonomy" id="279322"/>
    <lineage>
        <taxon>Eukaryota</taxon>
        <taxon>Fungi</taxon>
        <taxon>Dikarya</taxon>
        <taxon>Basidiomycota</taxon>
        <taxon>Agaricomycotina</taxon>
        <taxon>Tremellomycetes</taxon>
        <taxon>Trichosporonales</taxon>
        <taxon>Trichosporonaceae</taxon>
        <taxon>Cutaneotrichosporon</taxon>
    </lineage>
</organism>
<sequence length="436" mass="49574">MASPAQLKELGMAAPTRTHPSRFLPPTPRATYRTVLQCLRFIQDPHVWLIATIRFRSLIKDANKHLPAYLKDDSPELEVCKEQRARARKHLKKELTEVRAATACHPHALLRLIEECYGVRGRVRWELIKNITLSSPLDPKDWPRAVTDKIPNPETRYPPMTLQPLPPCLRPLSKKPPAGLIGVRARTVIPRAAVNREARKEWEYQWDNVSVPIVMPANEDGAATGWEGKGVIETMRAMAGFDSSPFPPTPPRRAGAVKPKSPKEPLPSFNNLPNSLKAAFPRRPPSSYRTLPSFPQPRVALTRDNPRTWSNPRKMTPRLLRRTYNDVWERLDWVAKMPFRSDSQGRMLGGWKRTDWAMVSTGRSSSGPNDWREAGSRWAEATENELKWLTEDELEGNWDEMRLRVARQKASVRANKAQKAKEAVVPKEATAAKEAE</sequence>
<feature type="domain" description="LYR motif-containing protein Cup1-like N-terminal" evidence="2">
    <location>
        <begin position="31"/>
        <end position="127"/>
    </location>
</feature>
<dbReference type="AlphaFoldDB" id="A0AA48QX72"/>